<evidence type="ECO:0000256" key="3">
    <source>
        <dbReference type="PIRSR" id="PIRSR000509-1"/>
    </source>
</evidence>
<feature type="binding site" evidence="3">
    <location>
        <position position="414"/>
    </location>
    <ligand>
        <name>dimethylallyl diphosphate</name>
        <dbReference type="ChEBI" id="CHEBI:57623"/>
    </ligand>
</feature>
<dbReference type="Pfam" id="PF11991">
    <property type="entry name" value="Trp_DMAT"/>
    <property type="match status" value="1"/>
</dbReference>
<proteinExistence type="inferred from homology"/>
<dbReference type="InterPro" id="IPR033964">
    <property type="entry name" value="ABBA"/>
</dbReference>
<feature type="binding site" evidence="3">
    <location>
        <position position="249"/>
    </location>
    <ligand>
        <name>L-tryptophan</name>
        <dbReference type="ChEBI" id="CHEBI:57912"/>
    </ligand>
</feature>
<gene>
    <name evidence="4" type="ORF">BP00DRAFT_366088</name>
</gene>
<dbReference type="GO" id="GO:0016765">
    <property type="term" value="F:transferase activity, transferring alkyl or aryl (other than methyl) groups"/>
    <property type="evidence" value="ECO:0007669"/>
    <property type="project" value="InterPro"/>
</dbReference>
<feature type="binding site" evidence="3">
    <location>
        <position position="266"/>
    </location>
    <ligand>
        <name>dimethylallyl diphosphate</name>
        <dbReference type="ChEBI" id="CHEBI:57623"/>
    </ligand>
</feature>
<evidence type="ECO:0000313" key="4">
    <source>
        <dbReference type="EMBL" id="PYI33858.1"/>
    </source>
</evidence>
<feature type="binding site" evidence="3">
    <location>
        <position position="95"/>
    </location>
    <ligand>
        <name>L-tryptophan</name>
        <dbReference type="ChEBI" id="CHEBI:57912"/>
    </ligand>
</feature>
<feature type="binding site" evidence="3">
    <location>
        <position position="418"/>
    </location>
    <ligand>
        <name>dimethylallyl diphosphate</name>
        <dbReference type="ChEBI" id="CHEBI:57623"/>
    </ligand>
</feature>
<dbReference type="PANTHER" id="PTHR40627">
    <property type="entry name" value="INDOLE PRENYLTRANSFERASE TDIB-RELATED"/>
    <property type="match status" value="1"/>
</dbReference>
<feature type="binding site" evidence="3">
    <location>
        <position position="350"/>
    </location>
    <ligand>
        <name>dimethylallyl diphosphate</name>
        <dbReference type="ChEBI" id="CHEBI:57623"/>
    </ligand>
</feature>
<feature type="binding site" evidence="3">
    <location>
        <position position="106"/>
    </location>
    <ligand>
        <name>dimethylallyl diphosphate</name>
        <dbReference type="ChEBI" id="CHEBI:57623"/>
    </ligand>
</feature>
<keyword evidence="2 4" id="KW-0808">Transferase</keyword>
<dbReference type="PIRSF" id="PIRSF000509">
    <property type="entry name" value="Trp_DMAT"/>
    <property type="match status" value="1"/>
</dbReference>
<reference evidence="4 5" key="1">
    <citation type="submission" date="2018-02" db="EMBL/GenBank/DDBJ databases">
        <title>The genomes of Aspergillus section Nigri reveals drivers in fungal speciation.</title>
        <authorList>
            <consortium name="DOE Joint Genome Institute"/>
            <person name="Vesth T.C."/>
            <person name="Nybo J."/>
            <person name="Theobald S."/>
            <person name="Brandl J."/>
            <person name="Frisvad J.C."/>
            <person name="Nielsen K.F."/>
            <person name="Lyhne E.K."/>
            <person name="Kogle M.E."/>
            <person name="Kuo A."/>
            <person name="Riley R."/>
            <person name="Clum A."/>
            <person name="Nolan M."/>
            <person name="Lipzen A."/>
            <person name="Salamov A."/>
            <person name="Henrissat B."/>
            <person name="Wiebenga A."/>
            <person name="De vries R.P."/>
            <person name="Grigoriev I.V."/>
            <person name="Mortensen U.H."/>
            <person name="Andersen M.R."/>
            <person name="Baker S.E."/>
        </authorList>
    </citation>
    <scope>NUCLEOTIDE SEQUENCE [LARGE SCALE GENOMIC DNA]</scope>
    <source>
        <strain evidence="4 5">CBS 114.80</strain>
    </source>
</reference>
<dbReference type="EMBL" id="KZ825480">
    <property type="protein sequence ID" value="PYI33858.1"/>
    <property type="molecule type" value="Genomic_DNA"/>
</dbReference>
<dbReference type="GO" id="GO:0009820">
    <property type="term" value="P:alkaloid metabolic process"/>
    <property type="evidence" value="ECO:0007669"/>
    <property type="project" value="InterPro"/>
</dbReference>
<evidence type="ECO:0000256" key="1">
    <source>
        <dbReference type="ARBA" id="ARBA00010209"/>
    </source>
</evidence>
<dbReference type="PANTHER" id="PTHR40627:SF3">
    <property type="entry name" value="PRENYLTRANSFERASE ASQH2-RELATED"/>
    <property type="match status" value="1"/>
</dbReference>
<organism evidence="4 5">
    <name type="scientific">Aspergillus indologenus CBS 114.80</name>
    <dbReference type="NCBI Taxonomy" id="1450541"/>
    <lineage>
        <taxon>Eukaryota</taxon>
        <taxon>Fungi</taxon>
        <taxon>Dikarya</taxon>
        <taxon>Ascomycota</taxon>
        <taxon>Pezizomycotina</taxon>
        <taxon>Eurotiomycetes</taxon>
        <taxon>Eurotiomycetidae</taxon>
        <taxon>Eurotiales</taxon>
        <taxon>Aspergillaceae</taxon>
        <taxon>Aspergillus</taxon>
        <taxon>Aspergillus subgen. Circumdati</taxon>
    </lineage>
</organism>
<sequence>MTAGQGIKTGNASDCEVYRTLSVALDFANQDEELWWHSTAPMFAQMLQSTNYNLHAQYKHLLIYKKNVIPFLGVYPTNDKPRWLSILTRYGTPFELSLNCSGPLVRYTYEPINAATGTARDPFNTHAVWDSLEQLMALQSGIDLDLFRHFKNDLTLSAEESEYLYKNNLVGEQIRTQNKLALDLQDGEFVVKTYIYPALKSLATGRSIHELVFGSAFRWSKQYPELRKPLDTLEQYVYSRGPSSTASPRLLSCDLIDPTKSRIKIYLLERMVTLEALEDLWTMGGERTDASTLAGLEMIRELWELIRLPAGLQSYPAPYLPIGTIPDEQLPLMANYTIHHDDPVPEPQVYFTTFGRNDMQIADALATFFERRGWHEMARQYKAELCSHYPHADHETLNYLHAYISFSYRKNKPYLSVYLQSLETGDWVTSSFNSVHVDPGLSATVQELSKLTKTAGTTVRETKLPLTPDGSEPGVITQY</sequence>
<dbReference type="NCBIfam" id="TIGR03429">
    <property type="entry name" value="arom_pren_DMATS"/>
    <property type="match status" value="1"/>
</dbReference>
<dbReference type="CDD" id="cd13929">
    <property type="entry name" value="PT-DMATS_CymD"/>
    <property type="match status" value="1"/>
</dbReference>
<feature type="binding site" evidence="3">
    <location>
        <position position="196"/>
    </location>
    <ligand>
        <name>L-tryptophan</name>
        <dbReference type="ChEBI" id="CHEBI:57912"/>
    </ligand>
</feature>
<dbReference type="SFLD" id="SFLDS00036">
    <property type="entry name" value="Aromatic_Prenyltransferase"/>
    <property type="match status" value="1"/>
</dbReference>
<dbReference type="SFLD" id="SFLDG01162">
    <property type="entry name" value="I"/>
    <property type="match status" value="1"/>
</dbReference>
<keyword evidence="5" id="KW-1185">Reference proteome</keyword>
<evidence type="ECO:0000313" key="5">
    <source>
        <dbReference type="Proteomes" id="UP000248817"/>
    </source>
</evidence>
<feature type="binding site" evidence="3">
    <location>
        <position position="348"/>
    </location>
    <ligand>
        <name>dimethylallyl diphosphate</name>
        <dbReference type="ChEBI" id="CHEBI:57623"/>
    </ligand>
</feature>
<dbReference type="InterPro" id="IPR017795">
    <property type="entry name" value="ABBA_NscD-like"/>
</dbReference>
<feature type="binding site" evidence="3">
    <location>
        <position position="264"/>
    </location>
    <ligand>
        <name>dimethylallyl diphosphate</name>
        <dbReference type="ChEBI" id="CHEBI:57623"/>
    </ligand>
</feature>
<protein>
    <submittedName>
        <fullName evidence="4">Tryptophan dimethylallyltransferase</fullName>
    </submittedName>
</protein>
<feature type="binding site" evidence="3">
    <location>
        <position position="192"/>
    </location>
    <ligand>
        <name>dimethylallyl diphosphate</name>
        <dbReference type="ChEBI" id="CHEBI:57623"/>
    </ligand>
</feature>
<evidence type="ECO:0000256" key="2">
    <source>
        <dbReference type="ARBA" id="ARBA00022679"/>
    </source>
</evidence>
<name>A0A2V5IAP8_9EURO</name>
<feature type="binding site" evidence="3">
    <location>
        <begin position="86"/>
        <end position="87"/>
    </location>
    <ligand>
        <name>L-tryptophan</name>
        <dbReference type="ChEBI" id="CHEBI:57912"/>
    </ligand>
</feature>
<dbReference type="InterPro" id="IPR012148">
    <property type="entry name" value="ABBA_DMATS-like"/>
</dbReference>
<feature type="binding site" evidence="3">
    <location>
        <position position="262"/>
    </location>
    <ligand>
        <name>dimethylallyl diphosphate</name>
        <dbReference type="ChEBI" id="CHEBI:57623"/>
    </ligand>
</feature>
<dbReference type="Proteomes" id="UP000248817">
    <property type="component" value="Unassembled WGS sequence"/>
</dbReference>
<accession>A0A2V5IAP8</accession>
<dbReference type="AlphaFoldDB" id="A0A2V5IAP8"/>
<feature type="binding site" evidence="3">
    <location>
        <position position="194"/>
    </location>
    <ligand>
        <name>dimethylallyl diphosphate</name>
        <dbReference type="ChEBI" id="CHEBI:57623"/>
    </ligand>
</feature>
<comment type="similarity">
    <text evidence="1">Belongs to the tryptophan dimethylallyltransferase family.</text>
</comment>